<feature type="coiled-coil region" evidence="1">
    <location>
        <begin position="423"/>
        <end position="514"/>
    </location>
</feature>
<name>A0A176SZ26_9FLAO</name>
<proteinExistence type="predicted"/>
<dbReference type="InterPro" id="IPR027417">
    <property type="entry name" value="P-loop_NTPase"/>
</dbReference>
<dbReference type="PANTHER" id="PTHR32114">
    <property type="entry name" value="ABC TRANSPORTER ABCH.3"/>
    <property type="match status" value="1"/>
</dbReference>
<dbReference type="Pfam" id="PF13558">
    <property type="entry name" value="SbcC_Walker_B"/>
    <property type="match status" value="1"/>
</dbReference>
<evidence type="ECO:0000259" key="2">
    <source>
        <dbReference type="Pfam" id="PF13476"/>
    </source>
</evidence>
<evidence type="ECO:0000256" key="1">
    <source>
        <dbReference type="SAM" id="Coils"/>
    </source>
</evidence>
<sequence length="1217" mass="138893">MKILKIELQNINSLKSDAPTVIDFESEQFKDVGLYAITGSTGAGKTTILDAITIALYHNVPRFNGTKGTLLDVVSHGANDAFSRITFQNDLTVYEAFWGIRIADKKGKKYKNAKEEVSLKNLTTDTILATQKRDLIANIIQVTQLDYNQFLRSVMLAQGEFASFLTAKGPEKGRLLEQITGEQIYKKIGQGILDRKSKEEKKLVEIQSKINADDVLTEEAKAELLQKDKDLDANIIKIEAEIKTTQEIVEWYVKYQKILTETAQLELESKDINLLIDKHKAELGLLDLNEKAAPFKEVLQNLKRTTLEASEKSKQLEALENQLKTLKPEIEKLTLLFAKETEALETADKDFANWLPKFDKITNLDSKIKNEVDNKQKIELDLEKQTKEIHLLNTEEIQLNKILATTTSAIKVDESYVLENQFLKEVDLEISNWTSEIASLKNKKETLKDAAAFVILKKEEIEKTKNRLNEGNKILEAKNTEFKKTEKELTEVTLELTKNNLSNLLAEKTKLAAKETNWKQFKQFSEQLIKLKKEQTNLAENKKTFSIKTEENKKQITAINKKIETQEKAVSDADKILNLEKSISKYESDRKNLIEGEPCGLCGSTVHPFTEHLVSIGVSKSELELQQRKEKLQLFNLSKTELEKNEVALKTEINSLIKRDAIINEELKVLQLNANQLELNCDLTNSIKIETEFKNITEQILALDKRIKIAQELQEVKNKLEDNLKKQSQYLNQIQTGVATLTEKNKNATTEIEEKNKLIEQLKATVIQLETSLKTKLIKFNLELPSIENSHSFIENLKGSILKFNKKEKNLEQLRANIKLTNSKLENTKKQQETLLKTQKEHFTSIKKSNTKIDLLKKERVAILPIAISVENKRTQLQTVRNGLSKKVEASKKQQQELLDLKNKQEALKLENSKAQEILKEKLKTIETTFNSQLKNSDFSLKEDVEKALLTEEQQAEYIKNKKLIEDKQLRLKTLQEANLKEKSTLIASKKFETTEAESKLTLSALKTKNSNVLTEKGKIVEAFRKDKEIRDRNQEVYKKIEAQAEICKVWKELFVIIGNSKDAFNVYVQRLTLKHLLDLANVHLYKLNKRYSLKMEDNYKPKEELNFNLIDHYQTDQARLVDTSSGGEKFIISLALALGLSDLASKNVKIDSLFIDEGFGTLDGNTLETVISTLETLQSQGKIIGIISHVENLKERIPTQIQITKKNNGVSVVAIL</sequence>
<dbReference type="AlphaFoldDB" id="A0A176SZ26"/>
<feature type="coiled-coil region" evidence="1">
    <location>
        <begin position="891"/>
        <end position="921"/>
    </location>
</feature>
<accession>A0A176SZ26</accession>
<gene>
    <name evidence="3" type="ORF">LPB303_15595</name>
</gene>
<organism evidence="3 4">
    <name type="scientific">Polaribacter atrinae</name>
    <dbReference type="NCBI Taxonomy" id="1333662"/>
    <lineage>
        <taxon>Bacteria</taxon>
        <taxon>Pseudomonadati</taxon>
        <taxon>Bacteroidota</taxon>
        <taxon>Flavobacteriia</taxon>
        <taxon>Flavobacteriales</taxon>
        <taxon>Flavobacteriaceae</taxon>
    </lineage>
</organism>
<evidence type="ECO:0000313" key="4">
    <source>
        <dbReference type="Proteomes" id="UP000076923"/>
    </source>
</evidence>
<dbReference type="SUPFAM" id="SSF52540">
    <property type="entry name" value="P-loop containing nucleoside triphosphate hydrolases"/>
    <property type="match status" value="1"/>
</dbReference>
<dbReference type="STRING" id="1333662.LPB303_15595"/>
<dbReference type="Pfam" id="PF13476">
    <property type="entry name" value="AAA_23"/>
    <property type="match status" value="1"/>
</dbReference>
<dbReference type="RefSeq" id="WP_068452293.1">
    <property type="nucleotide sequence ID" value="NZ_CP150660.1"/>
</dbReference>
<keyword evidence="1" id="KW-0175">Coiled coil</keyword>
<dbReference type="GO" id="GO:0006302">
    <property type="term" value="P:double-strand break repair"/>
    <property type="evidence" value="ECO:0007669"/>
    <property type="project" value="InterPro"/>
</dbReference>
<dbReference type="GO" id="GO:0016887">
    <property type="term" value="F:ATP hydrolysis activity"/>
    <property type="evidence" value="ECO:0007669"/>
    <property type="project" value="InterPro"/>
</dbReference>
<comment type="caution">
    <text evidence="3">The sequence shown here is derived from an EMBL/GenBank/DDBJ whole genome shotgun (WGS) entry which is preliminary data.</text>
</comment>
<dbReference type="EMBL" id="LVWE01000085">
    <property type="protein sequence ID" value="OAD40681.1"/>
    <property type="molecule type" value="Genomic_DNA"/>
</dbReference>
<keyword evidence="4" id="KW-1185">Reference proteome</keyword>
<dbReference type="PANTHER" id="PTHR32114:SF2">
    <property type="entry name" value="ABC TRANSPORTER ABCH.3"/>
    <property type="match status" value="1"/>
</dbReference>
<dbReference type="Proteomes" id="UP000076923">
    <property type="component" value="Unassembled WGS sequence"/>
</dbReference>
<feature type="coiled-coil region" evidence="1">
    <location>
        <begin position="368"/>
        <end position="395"/>
    </location>
</feature>
<feature type="domain" description="Rad50/SbcC-type AAA" evidence="2">
    <location>
        <begin position="5"/>
        <end position="330"/>
    </location>
</feature>
<feature type="coiled-coil region" evidence="1">
    <location>
        <begin position="299"/>
        <end position="336"/>
    </location>
</feature>
<feature type="coiled-coil region" evidence="1">
    <location>
        <begin position="703"/>
        <end position="842"/>
    </location>
</feature>
<reference evidence="3 4" key="1">
    <citation type="submission" date="2016-02" db="EMBL/GenBank/DDBJ databases">
        <title>Draft genome sequence of Polaribacter atrinae KACC17473.</title>
        <authorList>
            <person name="Shin S.-K."/>
            <person name="Yi H."/>
        </authorList>
    </citation>
    <scope>NUCLEOTIDE SEQUENCE [LARGE SCALE GENOMIC DNA]</scope>
    <source>
        <strain evidence="3 4">KACC 17473</strain>
    </source>
</reference>
<dbReference type="Gene3D" id="3.40.50.300">
    <property type="entry name" value="P-loop containing nucleotide triphosphate hydrolases"/>
    <property type="match status" value="2"/>
</dbReference>
<dbReference type="OrthoDB" id="9795626at2"/>
<dbReference type="InterPro" id="IPR038729">
    <property type="entry name" value="Rad50/SbcC_AAA"/>
</dbReference>
<evidence type="ECO:0000313" key="3">
    <source>
        <dbReference type="EMBL" id="OAD40681.1"/>
    </source>
</evidence>
<protein>
    <submittedName>
        <fullName evidence="3">Nuclease SbcCD subunit C</fullName>
    </submittedName>
</protein>